<keyword evidence="1" id="KW-0472">Membrane</keyword>
<accession>A0ABS8WGG8</accession>
<evidence type="ECO:0000256" key="1">
    <source>
        <dbReference type="SAM" id="Phobius"/>
    </source>
</evidence>
<keyword evidence="1" id="KW-0812">Transmembrane</keyword>
<dbReference type="InterPro" id="IPR022266">
    <property type="entry name" value="DtrJ-like"/>
</dbReference>
<name>A0ABS8WGG8_9GAMM</name>
<feature type="transmembrane region" description="Helical" evidence="1">
    <location>
        <begin position="25"/>
        <end position="44"/>
    </location>
</feature>
<feature type="transmembrane region" description="Helical" evidence="1">
    <location>
        <begin position="201"/>
        <end position="222"/>
    </location>
</feature>
<keyword evidence="1" id="KW-1133">Transmembrane helix</keyword>
<feature type="transmembrane region" description="Helical" evidence="1">
    <location>
        <begin position="138"/>
        <end position="157"/>
    </location>
</feature>
<dbReference type="Proteomes" id="UP001201273">
    <property type="component" value="Unassembled WGS sequence"/>
</dbReference>
<dbReference type="EMBL" id="JAIMJA010000039">
    <property type="protein sequence ID" value="MCE2597297.1"/>
    <property type="molecule type" value="Genomic_DNA"/>
</dbReference>
<dbReference type="RefSeq" id="WP_233055050.1">
    <property type="nucleotide sequence ID" value="NZ_JAIMJA010000039.1"/>
</dbReference>
<gene>
    <name evidence="2" type="ORF">K6Y31_21220</name>
</gene>
<feature type="transmembrane region" description="Helical" evidence="1">
    <location>
        <begin position="177"/>
        <end position="195"/>
    </location>
</feature>
<reference evidence="2 3" key="1">
    <citation type="journal article" date="2022" name="Environ. Microbiol. Rep.">
        <title>Eco-phylogenetic analyses reveal divergent evolution of vitamin B12 metabolism in the marine bacterial family 'Psychromonadaceae'.</title>
        <authorList>
            <person name="Jin X."/>
            <person name="Yang Y."/>
            <person name="Cao H."/>
            <person name="Gao B."/>
            <person name="Zhao Z."/>
        </authorList>
    </citation>
    <scope>NUCLEOTIDE SEQUENCE [LARGE SCALE GENOMIC DNA]</scope>
    <source>
        <strain evidence="2 3">MKS20</strain>
    </source>
</reference>
<organism evidence="2 3">
    <name type="scientific">Motilimonas cestriensis</name>
    <dbReference type="NCBI Taxonomy" id="2742685"/>
    <lineage>
        <taxon>Bacteria</taxon>
        <taxon>Pseudomonadati</taxon>
        <taxon>Pseudomonadota</taxon>
        <taxon>Gammaproteobacteria</taxon>
        <taxon>Alteromonadales</taxon>
        <taxon>Alteromonadales genera incertae sedis</taxon>
        <taxon>Motilimonas</taxon>
    </lineage>
</organism>
<sequence>MADNIFEDALMDDQSVRDEDDKRHIILYVLCAMFFGSVIFNVFVRSNESFKAGIRTEMRESYPVLGGPAWNETKSRSDRWYKFLMVNTGAEQYLDYTLAEKDKWYERSDFSKFQKLTIKIVDNIKYTVFQTTYRTSIFVYWLHLCLPFFFALLVDGYYERKIRKYRVGGITTKRSRLILHSVIFMFSMMFTYFVVPLEMTNIFQVIPPLVIIFVAIALRQVIAEYQKGI</sequence>
<comment type="caution">
    <text evidence="2">The sequence shown here is derived from an EMBL/GenBank/DDBJ whole genome shotgun (WGS) entry which is preliminary data.</text>
</comment>
<evidence type="ECO:0000313" key="2">
    <source>
        <dbReference type="EMBL" id="MCE2597297.1"/>
    </source>
</evidence>
<proteinExistence type="predicted"/>
<protein>
    <submittedName>
        <fullName evidence="2">DUF4400 domain-containing protein</fullName>
    </submittedName>
</protein>
<dbReference type="Pfam" id="PF14348">
    <property type="entry name" value="DtrJ-like"/>
    <property type="match status" value="1"/>
</dbReference>
<keyword evidence="3" id="KW-1185">Reference proteome</keyword>
<evidence type="ECO:0000313" key="3">
    <source>
        <dbReference type="Proteomes" id="UP001201273"/>
    </source>
</evidence>